<dbReference type="InterPro" id="IPR040072">
    <property type="entry name" value="Methyltransferase_A"/>
</dbReference>
<accession>A0A7Z7LF18</accession>
<dbReference type="SUPFAM" id="SSF102114">
    <property type="entry name" value="Radical SAM enzymes"/>
    <property type="match status" value="1"/>
</dbReference>
<reference evidence="11 12" key="1">
    <citation type="submission" date="2017-01" db="EMBL/GenBank/DDBJ databases">
        <authorList>
            <person name="Erauso G."/>
        </authorList>
    </citation>
    <scope>NUCLEOTIDE SEQUENCE [LARGE SCALE GENOMIC DNA]</scope>
    <source>
        <strain evidence="11">MESINF1</strain>
    </source>
</reference>
<evidence type="ECO:0000256" key="5">
    <source>
        <dbReference type="ARBA" id="ARBA00022603"/>
    </source>
</evidence>
<dbReference type="InterPro" id="IPR007197">
    <property type="entry name" value="rSAM"/>
</dbReference>
<dbReference type="Proteomes" id="UP000250796">
    <property type="component" value="Chromosome MESINF"/>
</dbReference>
<dbReference type="GO" id="GO:0005737">
    <property type="term" value="C:cytoplasm"/>
    <property type="evidence" value="ECO:0007669"/>
    <property type="project" value="UniProtKB-SubCell"/>
</dbReference>
<comment type="subcellular location">
    <subcellularLocation>
        <location evidence="2">Cytoplasm</location>
    </subcellularLocation>
</comment>
<protein>
    <submittedName>
        <fullName evidence="11">Radical SAM domain protein</fullName>
    </submittedName>
</protein>
<evidence type="ECO:0000313" key="11">
    <source>
        <dbReference type="EMBL" id="SSC12891.1"/>
    </source>
</evidence>
<evidence type="ECO:0000256" key="8">
    <source>
        <dbReference type="ARBA" id="ARBA00022723"/>
    </source>
</evidence>
<dbReference type="PIRSF" id="PIRSF006004">
    <property type="entry name" value="CHP00048"/>
    <property type="match status" value="1"/>
</dbReference>
<dbReference type="InterPro" id="IPR013785">
    <property type="entry name" value="Aldolase_TIM"/>
</dbReference>
<gene>
    <name evidence="11" type="ORF">MESINF_1447</name>
</gene>
<dbReference type="AlphaFoldDB" id="A0A7Z7LF18"/>
<dbReference type="EMBL" id="LS974202">
    <property type="protein sequence ID" value="SSC12891.1"/>
    <property type="molecule type" value="Genomic_DNA"/>
</dbReference>
<evidence type="ECO:0000256" key="2">
    <source>
        <dbReference type="ARBA" id="ARBA00004496"/>
    </source>
</evidence>
<evidence type="ECO:0000256" key="7">
    <source>
        <dbReference type="ARBA" id="ARBA00022691"/>
    </source>
</evidence>
<dbReference type="PANTHER" id="PTHR30544:SF5">
    <property type="entry name" value="RADICAL SAM CORE DOMAIN-CONTAINING PROTEIN"/>
    <property type="match status" value="1"/>
</dbReference>
<evidence type="ECO:0000313" key="12">
    <source>
        <dbReference type="Proteomes" id="UP000250796"/>
    </source>
</evidence>
<dbReference type="GO" id="GO:0030488">
    <property type="term" value="P:tRNA methylation"/>
    <property type="evidence" value="ECO:0007669"/>
    <property type="project" value="TreeGrafter"/>
</dbReference>
<proteinExistence type="predicted"/>
<evidence type="ECO:0000256" key="6">
    <source>
        <dbReference type="ARBA" id="ARBA00022679"/>
    </source>
</evidence>
<keyword evidence="12" id="KW-1185">Reference proteome</keyword>
<dbReference type="GO" id="GO:0051539">
    <property type="term" value="F:4 iron, 4 sulfur cluster binding"/>
    <property type="evidence" value="ECO:0007669"/>
    <property type="project" value="UniProtKB-KW"/>
</dbReference>
<dbReference type="Gene3D" id="3.20.20.70">
    <property type="entry name" value="Aldolase class I"/>
    <property type="match status" value="1"/>
</dbReference>
<evidence type="ECO:0000256" key="10">
    <source>
        <dbReference type="ARBA" id="ARBA00023014"/>
    </source>
</evidence>
<keyword evidence="6" id="KW-0808">Transferase</keyword>
<dbReference type="PANTHER" id="PTHR30544">
    <property type="entry name" value="23S RRNA METHYLTRANSFERASE"/>
    <property type="match status" value="1"/>
</dbReference>
<evidence type="ECO:0000256" key="4">
    <source>
        <dbReference type="ARBA" id="ARBA00022490"/>
    </source>
</evidence>
<evidence type="ECO:0000256" key="9">
    <source>
        <dbReference type="ARBA" id="ARBA00023004"/>
    </source>
</evidence>
<sequence>MIMKIIESFGKEELAIVHTGETSRASWVEFVESLQPPLPREEKWVLIVSTMDGCPVQCAFCDAGGAYRRNLGSEEILEQIDYMVSRRYGSTVNVKKFKIQFARIGEPALNPSVLEALEMLPRKYDAPGLLPSISTIAPASSKGFFEKLYTIKERLYRGRFQLQFSIHSTDIFQRDWLIPVRKWSFEEIADYGSIFCGPTDRKITLNFALSTRSLVDSDIISRFFDPGKFLVKITPVNPTYRSHEKEIKTAVEDDGSLLLHESFVDGLRARGFEVIVSVGEPEENRIGSNCGLYIRRHIDRMKKSPEMYSFVKSKGGIE</sequence>
<evidence type="ECO:0000256" key="1">
    <source>
        <dbReference type="ARBA" id="ARBA00001966"/>
    </source>
</evidence>
<dbReference type="InterPro" id="IPR004383">
    <property type="entry name" value="rRNA_lsu_MTrfase_RlmN/Cfr"/>
</dbReference>
<dbReference type="GO" id="GO:0008173">
    <property type="term" value="F:RNA methyltransferase activity"/>
    <property type="evidence" value="ECO:0007669"/>
    <property type="project" value="InterPro"/>
</dbReference>
<organism evidence="11 12">
    <name type="scientific">Mesotoga infera</name>
    <dbReference type="NCBI Taxonomy" id="1236046"/>
    <lineage>
        <taxon>Bacteria</taxon>
        <taxon>Thermotogati</taxon>
        <taxon>Thermotogota</taxon>
        <taxon>Thermotogae</taxon>
        <taxon>Kosmotogales</taxon>
        <taxon>Kosmotogaceae</taxon>
        <taxon>Mesotoga</taxon>
    </lineage>
</organism>
<comment type="cofactor">
    <cofactor evidence="1">
        <name>[4Fe-4S] cluster</name>
        <dbReference type="ChEBI" id="CHEBI:49883"/>
    </cofactor>
</comment>
<keyword evidence="3" id="KW-0004">4Fe-4S</keyword>
<keyword evidence="5" id="KW-0489">Methyltransferase</keyword>
<dbReference type="GO" id="GO:0046872">
    <property type="term" value="F:metal ion binding"/>
    <property type="evidence" value="ECO:0007669"/>
    <property type="project" value="UniProtKB-KW"/>
</dbReference>
<keyword evidence="9" id="KW-0408">Iron</keyword>
<keyword evidence="10" id="KW-0411">Iron-sulfur</keyword>
<dbReference type="SFLD" id="SFLDS00029">
    <property type="entry name" value="Radical_SAM"/>
    <property type="match status" value="1"/>
</dbReference>
<dbReference type="InterPro" id="IPR058240">
    <property type="entry name" value="rSAM_sf"/>
</dbReference>
<name>A0A7Z7LF18_9BACT</name>
<dbReference type="GO" id="GO:0070475">
    <property type="term" value="P:rRNA base methylation"/>
    <property type="evidence" value="ECO:0007669"/>
    <property type="project" value="TreeGrafter"/>
</dbReference>
<keyword evidence="7" id="KW-0949">S-adenosyl-L-methionine</keyword>
<dbReference type="KEGG" id="minf:MESINF_1447"/>
<evidence type="ECO:0000256" key="3">
    <source>
        <dbReference type="ARBA" id="ARBA00022485"/>
    </source>
</evidence>
<keyword evidence="8" id="KW-0479">Metal-binding</keyword>
<keyword evidence="4" id="KW-0963">Cytoplasm</keyword>